<sequence length="357" mass="37687">MSLVSGLLFLFLSGSAKIGRTAIVFPTERIQRFGHSTRTDEPRHSESSPTFLLAPSVEDKGELPYARLPPRRPKMATSSASPLALDAEPRLWCSRAAAVNLRVLPIASASAHCTGFDIYGQTTLTDRRLVVRLPPGCGLSPLDVPPWFRMPAAVTTAAPTTGWPQQTVVEIPLASVVAPSLALISPLLAARHVAFVSRPPPPPPPPTPPPQPPPPPPLPPQPPRSHGSWPPSGWRPPPPVGSAMRSVPRWPPPPPMGGLSPVPPRRAPSLDAQLGLGEGVRVVVEAQDLGANEALHAALAAALSRVHRRGPRFVPPDPHLPPVRVALVAGGGENTRGGGAGLGWIRLCRYAGSRVDG</sequence>
<protein>
    <submittedName>
        <fullName evidence="1">Uncharacterized protein</fullName>
    </submittedName>
</protein>
<name>A0ACC3BNM7_PYRYE</name>
<dbReference type="EMBL" id="CM020618">
    <property type="protein sequence ID" value="KAK1859107.1"/>
    <property type="molecule type" value="Genomic_DNA"/>
</dbReference>
<evidence type="ECO:0000313" key="1">
    <source>
        <dbReference type="EMBL" id="KAK1859107.1"/>
    </source>
</evidence>
<gene>
    <name evidence="1" type="ORF">I4F81_001704</name>
</gene>
<proteinExistence type="predicted"/>
<reference evidence="1" key="1">
    <citation type="submission" date="2019-11" db="EMBL/GenBank/DDBJ databases">
        <title>Nori genome reveals adaptations in red seaweeds to the harsh intertidal environment.</title>
        <authorList>
            <person name="Wang D."/>
            <person name="Mao Y."/>
        </authorList>
    </citation>
    <scope>NUCLEOTIDE SEQUENCE</scope>
    <source>
        <tissue evidence="1">Gametophyte</tissue>
    </source>
</reference>
<organism evidence="1 2">
    <name type="scientific">Pyropia yezoensis</name>
    <name type="common">Susabi-nori</name>
    <name type="synonym">Porphyra yezoensis</name>
    <dbReference type="NCBI Taxonomy" id="2788"/>
    <lineage>
        <taxon>Eukaryota</taxon>
        <taxon>Rhodophyta</taxon>
        <taxon>Bangiophyceae</taxon>
        <taxon>Bangiales</taxon>
        <taxon>Bangiaceae</taxon>
        <taxon>Pyropia</taxon>
    </lineage>
</organism>
<keyword evidence="2" id="KW-1185">Reference proteome</keyword>
<dbReference type="Proteomes" id="UP000798662">
    <property type="component" value="Chromosome 1"/>
</dbReference>
<comment type="caution">
    <text evidence="1">The sequence shown here is derived from an EMBL/GenBank/DDBJ whole genome shotgun (WGS) entry which is preliminary data.</text>
</comment>
<evidence type="ECO:0000313" key="2">
    <source>
        <dbReference type="Proteomes" id="UP000798662"/>
    </source>
</evidence>
<accession>A0ACC3BNM7</accession>